<proteinExistence type="predicted"/>
<reference evidence="3 4" key="1">
    <citation type="submission" date="2021-06" db="EMBL/GenBank/DDBJ databases">
        <title>Complete genome of Haloferula helveola possessing various polysaccharide degrading enzymes.</title>
        <authorList>
            <person name="Takami H."/>
            <person name="Huang C."/>
            <person name="Hamasaki K."/>
        </authorList>
    </citation>
    <scope>NUCLEOTIDE SEQUENCE [LARGE SCALE GENOMIC DNA]</scope>
    <source>
        <strain evidence="3 4">CN-1</strain>
    </source>
</reference>
<dbReference type="Gene3D" id="3.40.50.720">
    <property type="entry name" value="NAD(P)-binding Rossmann-like Domain"/>
    <property type="match status" value="1"/>
</dbReference>
<dbReference type="SUPFAM" id="SSF51735">
    <property type="entry name" value="NAD(P)-binding Rossmann-fold domains"/>
    <property type="match status" value="1"/>
</dbReference>
<dbReference type="Pfam" id="PF19051">
    <property type="entry name" value="GFO_IDH_MocA_C2"/>
    <property type="match status" value="1"/>
</dbReference>
<evidence type="ECO:0000313" key="4">
    <source>
        <dbReference type="Proteomes" id="UP001374893"/>
    </source>
</evidence>
<dbReference type="InterPro" id="IPR043906">
    <property type="entry name" value="Gfo/Idh/MocA_OxRdtase_bact_C"/>
</dbReference>
<dbReference type="InterPro" id="IPR050463">
    <property type="entry name" value="Gfo/Idh/MocA_oxidrdct_glycsds"/>
</dbReference>
<dbReference type="Proteomes" id="UP001374893">
    <property type="component" value="Chromosome"/>
</dbReference>
<name>A0ABN6H5E9_9BACT</name>
<evidence type="ECO:0000259" key="2">
    <source>
        <dbReference type="Pfam" id="PF19051"/>
    </source>
</evidence>
<keyword evidence="4" id="KW-1185">Reference proteome</keyword>
<dbReference type="RefSeq" id="WP_338688640.1">
    <property type="nucleotide sequence ID" value="NZ_AP024702.1"/>
</dbReference>
<gene>
    <name evidence="3" type="ORF">HAHE_06680</name>
</gene>
<dbReference type="Gene3D" id="3.30.360.10">
    <property type="entry name" value="Dihydrodipicolinate Reductase, domain 2"/>
    <property type="match status" value="1"/>
</dbReference>
<dbReference type="InterPro" id="IPR000683">
    <property type="entry name" value="Gfo/Idh/MocA-like_OxRdtase_N"/>
</dbReference>
<accession>A0ABN6H5E9</accession>
<dbReference type="PANTHER" id="PTHR43818:SF5">
    <property type="entry name" value="OXIDOREDUCTASE FAMILY PROTEIN"/>
    <property type="match status" value="1"/>
</dbReference>
<dbReference type="Pfam" id="PF01408">
    <property type="entry name" value="GFO_IDH_MocA"/>
    <property type="match status" value="1"/>
</dbReference>
<sequence>MSSHFSSSRRQFLTGAAATAIFGPSILRAAEANSRLNVAFIGYGKRAYGVMGQALRQADLQIVAVCDVEGTRRAKAKEVVEKKYAEDTKSGKYSGCTAYVDYRELLEKEDLDAVVIMTPDHMHVHPALAAVEKGLDIYCEKPLTQNIAEGRLLADAVKRNKIIFQTGSQQRSEFGNRFRTAVEMIWAGRIGKIKTIRIGVGESPKPCDLPAEEKPDNVDWDLWLGPAPMRPYNEILCPKGLHNHFPAFRHYEEYAGGKLADMGAHHFDIAQWALGMDGSGPVRVEPPAEGDSGLKFIYENGVEMFHGGKSDCTFEGTEGTIWVGRGELKSDSPDILKQPLADGDRRVQPSNNHLRNWIDAVKSRKDPICTVETGHRTATVCHLANIGYKLRRPLKWDPVKERFADDDEANALTTRKARKGWEYA</sequence>
<protein>
    <submittedName>
        <fullName evidence="3">Oxidoreductase</fullName>
    </submittedName>
</protein>
<feature type="domain" description="Gfo/Idh/MocA-like oxidoreductase bacterial type C-terminal" evidence="2">
    <location>
        <begin position="209"/>
        <end position="422"/>
    </location>
</feature>
<dbReference type="InterPro" id="IPR036291">
    <property type="entry name" value="NAD(P)-bd_dom_sf"/>
</dbReference>
<dbReference type="InterPro" id="IPR006311">
    <property type="entry name" value="TAT_signal"/>
</dbReference>
<dbReference type="PROSITE" id="PS51318">
    <property type="entry name" value="TAT"/>
    <property type="match status" value="1"/>
</dbReference>
<evidence type="ECO:0000313" key="3">
    <source>
        <dbReference type="EMBL" id="BCX46760.1"/>
    </source>
</evidence>
<dbReference type="EMBL" id="AP024702">
    <property type="protein sequence ID" value="BCX46760.1"/>
    <property type="molecule type" value="Genomic_DNA"/>
</dbReference>
<organism evidence="3 4">
    <name type="scientific">Haloferula helveola</name>
    <dbReference type="NCBI Taxonomy" id="490095"/>
    <lineage>
        <taxon>Bacteria</taxon>
        <taxon>Pseudomonadati</taxon>
        <taxon>Verrucomicrobiota</taxon>
        <taxon>Verrucomicrobiia</taxon>
        <taxon>Verrucomicrobiales</taxon>
        <taxon>Verrucomicrobiaceae</taxon>
        <taxon>Haloferula</taxon>
    </lineage>
</organism>
<evidence type="ECO:0000259" key="1">
    <source>
        <dbReference type="Pfam" id="PF01408"/>
    </source>
</evidence>
<feature type="domain" description="Gfo/Idh/MocA-like oxidoreductase N-terminal" evidence="1">
    <location>
        <begin position="36"/>
        <end position="167"/>
    </location>
</feature>
<dbReference type="SUPFAM" id="SSF55347">
    <property type="entry name" value="Glyceraldehyde-3-phosphate dehydrogenase-like, C-terminal domain"/>
    <property type="match status" value="1"/>
</dbReference>
<dbReference type="PANTHER" id="PTHR43818">
    <property type="entry name" value="BCDNA.GH03377"/>
    <property type="match status" value="1"/>
</dbReference>